<evidence type="ECO:0008006" key="10">
    <source>
        <dbReference type="Google" id="ProtNLM"/>
    </source>
</evidence>
<evidence type="ECO:0000313" key="9">
    <source>
        <dbReference type="Proteomes" id="UP000477980"/>
    </source>
</evidence>
<evidence type="ECO:0000313" key="7">
    <source>
        <dbReference type="Proteomes" id="UP000405805"/>
    </source>
</evidence>
<gene>
    <name evidence="5" type="ORF">CFT61_01590</name>
    <name evidence="4" type="ORF">F7D25_04600</name>
    <name evidence="3" type="ORF">F7D57_02850</name>
    <name evidence="2" type="ORF">F7D95_16735</name>
</gene>
<dbReference type="EMBL" id="NMPZ01000001">
    <property type="protein sequence ID" value="OXL45448.1"/>
    <property type="molecule type" value="Genomic_DNA"/>
</dbReference>
<evidence type="ECO:0000313" key="6">
    <source>
        <dbReference type="Proteomes" id="UP000215155"/>
    </source>
</evidence>
<dbReference type="Proteomes" id="UP000215155">
    <property type="component" value="Unassembled WGS sequence"/>
</dbReference>
<proteinExistence type="predicted"/>
<evidence type="ECO:0000313" key="8">
    <source>
        <dbReference type="Proteomes" id="UP000442105"/>
    </source>
</evidence>
<sequence length="127" mass="14828">MKKILFVLTLGLALVLTSCGDQHKAQSLVKDFLNENLENEDCSFKRFSQLTPTAMIDFNRVKSMRQEMNQLPYMKKNIDYNDGTFPDTLMYLRATYQLTTHDGKKEELTQTFYLDKALTRIIAFKEN</sequence>
<evidence type="ECO:0000313" key="2">
    <source>
        <dbReference type="EMBL" id="MQN14399.1"/>
    </source>
</evidence>
<dbReference type="PROSITE" id="PS51257">
    <property type="entry name" value="PROKAR_LIPOPROTEIN"/>
    <property type="match status" value="1"/>
</dbReference>
<organism evidence="4 9">
    <name type="scientific">Segatella copri</name>
    <dbReference type="NCBI Taxonomy" id="165179"/>
    <lineage>
        <taxon>Bacteria</taxon>
        <taxon>Pseudomonadati</taxon>
        <taxon>Bacteroidota</taxon>
        <taxon>Bacteroidia</taxon>
        <taxon>Bacteroidales</taxon>
        <taxon>Prevotellaceae</taxon>
        <taxon>Segatella</taxon>
    </lineage>
</organism>
<evidence type="ECO:0000313" key="3">
    <source>
        <dbReference type="EMBL" id="MQO08680.1"/>
    </source>
</evidence>
<evidence type="ECO:0000313" key="4">
    <source>
        <dbReference type="EMBL" id="MQP13702.1"/>
    </source>
</evidence>
<dbReference type="AlphaFoldDB" id="A0A229IB26"/>
<accession>A0A229IB26</accession>
<dbReference type="RefSeq" id="WP_089542718.1">
    <property type="nucleotide sequence ID" value="NZ_CATKVW010000001.1"/>
</dbReference>
<protein>
    <recommendedName>
        <fullName evidence="10">DUF3887 domain-containing protein</fullName>
    </recommendedName>
</protein>
<name>A0A229IB26_9BACT</name>
<reference evidence="5 6" key="1">
    <citation type="submission" date="2017-07" db="EMBL/GenBank/DDBJ databases">
        <title>Draft genome sequence of Prevotella copri isolated from the gut of healthy adult Indian.</title>
        <authorList>
            <person name="Das B."/>
            <person name="Bag S."/>
            <person name="Ghosh T.S."/>
        </authorList>
    </citation>
    <scope>NUCLEOTIDE SEQUENCE [LARGE SCALE GENOMIC DNA]</scope>
    <source>
        <strain evidence="5 6">Indica</strain>
    </source>
</reference>
<feature type="chain" id="PRO_5041532428" description="DUF3887 domain-containing protein" evidence="1">
    <location>
        <begin position="21"/>
        <end position="127"/>
    </location>
</feature>
<evidence type="ECO:0000313" key="5">
    <source>
        <dbReference type="EMBL" id="OXL45448.1"/>
    </source>
</evidence>
<feature type="signal peptide" evidence="1">
    <location>
        <begin position="1"/>
        <end position="20"/>
    </location>
</feature>
<dbReference type="Proteomes" id="UP000442105">
    <property type="component" value="Unassembled WGS sequence"/>
</dbReference>
<dbReference type="Proteomes" id="UP000405805">
    <property type="component" value="Unassembled WGS sequence"/>
</dbReference>
<evidence type="ECO:0000256" key="1">
    <source>
        <dbReference type="SAM" id="SignalP"/>
    </source>
</evidence>
<dbReference type="EMBL" id="VZBP01000043">
    <property type="protein sequence ID" value="MQO08680.1"/>
    <property type="molecule type" value="Genomic_DNA"/>
</dbReference>
<dbReference type="OrthoDB" id="1081739at2"/>
<dbReference type="EMBL" id="VZAH01000045">
    <property type="protein sequence ID" value="MQP13702.1"/>
    <property type="molecule type" value="Genomic_DNA"/>
</dbReference>
<comment type="caution">
    <text evidence="4">The sequence shown here is derived from an EMBL/GenBank/DDBJ whole genome shotgun (WGS) entry which is preliminary data.</text>
</comment>
<reference evidence="7 8" key="2">
    <citation type="submission" date="2019-09" db="EMBL/GenBank/DDBJ databases">
        <title>Distinct polysaccharide growth profiles of human intestinal Prevotella copri isolates.</title>
        <authorList>
            <person name="Fehlner-Peach H."/>
            <person name="Magnabosco C."/>
            <person name="Raghavan V."/>
            <person name="Scher J.U."/>
            <person name="Tett A."/>
            <person name="Cox L.M."/>
            <person name="Gottsegen C."/>
            <person name="Watters A."/>
            <person name="Wiltshire- Gordon J.D."/>
            <person name="Segata N."/>
            <person name="Bonneau R."/>
            <person name="Littman D.R."/>
        </authorList>
    </citation>
    <scope>NUCLEOTIDE SEQUENCE [LARGE SCALE GENOMIC DNA]</scope>
    <source>
        <strain evidence="7">iA624</strain>
        <strain evidence="3">IA624</strain>
        <strain evidence="9">iAA917</strain>
        <strain evidence="4">IAA917</strain>
        <strain evidence="2">IAQ1179</strain>
        <strain evidence="8">iAQ1179</strain>
    </source>
</reference>
<keyword evidence="1" id="KW-0732">Signal</keyword>
<dbReference type="Proteomes" id="UP000477980">
    <property type="component" value="Unassembled WGS sequence"/>
</dbReference>
<dbReference type="EMBL" id="VZCW01000408">
    <property type="protein sequence ID" value="MQN14399.1"/>
    <property type="molecule type" value="Genomic_DNA"/>
</dbReference>